<dbReference type="Gene3D" id="2.30.42.10">
    <property type="match status" value="3"/>
</dbReference>
<gene>
    <name evidence="3" type="ORF">BIW11_09203</name>
</gene>
<dbReference type="EMBL" id="MNPL01008428">
    <property type="protein sequence ID" value="OQR74243.1"/>
    <property type="molecule type" value="Genomic_DNA"/>
</dbReference>
<dbReference type="PROSITE" id="PS50106">
    <property type="entry name" value="PDZ"/>
    <property type="match status" value="3"/>
</dbReference>
<reference evidence="3 4" key="1">
    <citation type="journal article" date="2017" name="Gigascience">
        <title>Draft genome of the honey bee ectoparasitic mite, Tropilaelaps mercedesae, is shaped by the parasitic life history.</title>
        <authorList>
            <person name="Dong X."/>
            <person name="Armstrong S.D."/>
            <person name="Xia D."/>
            <person name="Makepeace B.L."/>
            <person name="Darby A.C."/>
            <person name="Kadowaki T."/>
        </authorList>
    </citation>
    <scope>NUCLEOTIDE SEQUENCE [LARGE SCALE GENOMIC DNA]</scope>
    <source>
        <strain evidence="3">Wuxi-XJTLU</strain>
    </source>
</reference>
<evidence type="ECO:0000313" key="3">
    <source>
        <dbReference type="EMBL" id="OQR74243.1"/>
    </source>
</evidence>
<dbReference type="GO" id="GO:0007155">
    <property type="term" value="P:cell adhesion"/>
    <property type="evidence" value="ECO:0007669"/>
    <property type="project" value="TreeGrafter"/>
</dbReference>
<feature type="compositionally biased region" description="Polar residues" evidence="1">
    <location>
        <begin position="535"/>
        <end position="546"/>
    </location>
</feature>
<dbReference type="InterPro" id="IPR001478">
    <property type="entry name" value="PDZ"/>
</dbReference>
<feature type="domain" description="PDZ" evidence="2">
    <location>
        <begin position="268"/>
        <end position="353"/>
    </location>
</feature>
<dbReference type="CDD" id="cd23058">
    <property type="entry name" value="PDZ2_Par3-like"/>
    <property type="match status" value="1"/>
</dbReference>
<feature type="region of interest" description="Disordered" evidence="1">
    <location>
        <begin position="607"/>
        <end position="627"/>
    </location>
</feature>
<protein>
    <submittedName>
        <fullName evidence="3">Partitioning defective 3-like</fullName>
    </submittedName>
</protein>
<dbReference type="FunFam" id="2.30.42.10:FF:000011">
    <property type="entry name" value="partitioning defective 3 homolog isoform X1"/>
    <property type="match status" value="1"/>
</dbReference>
<accession>A0A1V9XLH5</accession>
<feature type="region of interest" description="Disordered" evidence="1">
    <location>
        <begin position="216"/>
        <end position="246"/>
    </location>
</feature>
<sequence length="669" mass="71713">MCAFKFFSSLSRSLSLLYVLSRIVYWSETSALFLLPFQDTMGRVDDSEDDDGVSRKGAGNFNRNANRRSMLASAYEWYEAADRTFANLDPVPHGDAIAGHLSALIDTSRQAVVILPSESGPLGIHVVPEQTRTGQQGLGLVVQSIEPGGRVERDGRLQVGDRIIEVNGKSLMQLSFQDAQDVFRSTLNDPQIVIKVSGKSLSLPTSPVAKIPSANVAPKACRTPPPERTDSVAKSTSTPKKEMPIGLTPGRVVALNAANTRKIGKKMNIDLMKGEDSLGFSITTRDNVFGGIAPIYIKNILPRGAAIQDGRLRSGDRLLEVNGIEVTGKTQPEVVAMLRAIPTGSTVHLIVSRQECLEQNLPREIPPDKADAPPDEVGIYPWKERHIVMLDIPPTDSGSAGLGISVKGKTSTNEGGQSQDMGLFIKSVIHGGAASKDGRLKPNDQLLKINGESLLGKTNSEAMDTLRHSMFKMDGPYIRLTIARRLPSADSEENLKFEEGFLSTSSGSSSMTDSKENVNQTASYSTTSSYPPNAASANLTNGTVTPPQDCERRNESVYGSISKRNPVIEKLMGSPGQIDVSSVLDSGATPLGATGAGGLQQMIYGRSNVRPTPVSGSPPTLTPQNSAGVLEKNGVLLNEDYAASVGPPNGRDIMDELPPDQLNTSEYVF</sequence>
<feature type="compositionally biased region" description="Polar residues" evidence="1">
    <location>
        <begin position="614"/>
        <end position="627"/>
    </location>
</feature>
<dbReference type="GO" id="GO:0043296">
    <property type="term" value="C:apical junction complex"/>
    <property type="evidence" value="ECO:0007669"/>
    <property type="project" value="TreeGrafter"/>
</dbReference>
<dbReference type="GO" id="GO:0051660">
    <property type="term" value="P:establishment of centrosome localization"/>
    <property type="evidence" value="ECO:0007669"/>
    <property type="project" value="TreeGrafter"/>
</dbReference>
<dbReference type="Proteomes" id="UP000192247">
    <property type="component" value="Unassembled WGS sequence"/>
</dbReference>
<comment type="caution">
    <text evidence="3">The sequence shown here is derived from an EMBL/GenBank/DDBJ whole genome shotgun (WGS) entry which is preliminary data.</text>
</comment>
<dbReference type="PANTHER" id="PTHR16484">
    <property type="entry name" value="PARTITIONING DEFECTIVE 3 RELATED"/>
    <property type="match status" value="1"/>
</dbReference>
<feature type="compositionally biased region" description="Low complexity" evidence="1">
    <location>
        <begin position="503"/>
        <end position="512"/>
    </location>
</feature>
<dbReference type="InterPro" id="IPR036034">
    <property type="entry name" value="PDZ_sf"/>
</dbReference>
<dbReference type="GO" id="GO:0005912">
    <property type="term" value="C:adherens junction"/>
    <property type="evidence" value="ECO:0007669"/>
    <property type="project" value="TreeGrafter"/>
</dbReference>
<dbReference type="AlphaFoldDB" id="A0A1V9XLH5"/>
<dbReference type="GO" id="GO:0000226">
    <property type="term" value="P:microtubule cytoskeleton organization"/>
    <property type="evidence" value="ECO:0007669"/>
    <property type="project" value="TreeGrafter"/>
</dbReference>
<name>A0A1V9XLH5_9ACAR</name>
<dbReference type="CDD" id="cd23059">
    <property type="entry name" value="PDZ3_Par3-like"/>
    <property type="match status" value="1"/>
</dbReference>
<dbReference type="InParanoid" id="A0A1V9XLH5"/>
<dbReference type="GO" id="GO:0035091">
    <property type="term" value="F:phosphatidylinositol binding"/>
    <property type="evidence" value="ECO:0007669"/>
    <property type="project" value="TreeGrafter"/>
</dbReference>
<dbReference type="SMART" id="SM00228">
    <property type="entry name" value="PDZ"/>
    <property type="match status" value="3"/>
</dbReference>
<dbReference type="GO" id="GO:0008104">
    <property type="term" value="P:intracellular protein localization"/>
    <property type="evidence" value="ECO:0007669"/>
    <property type="project" value="TreeGrafter"/>
</dbReference>
<proteinExistence type="predicted"/>
<keyword evidence="4" id="KW-1185">Reference proteome</keyword>
<dbReference type="GO" id="GO:0005938">
    <property type="term" value="C:cell cortex"/>
    <property type="evidence" value="ECO:0007669"/>
    <property type="project" value="TreeGrafter"/>
</dbReference>
<feature type="region of interest" description="Disordered" evidence="1">
    <location>
        <begin position="649"/>
        <end position="669"/>
    </location>
</feature>
<dbReference type="GO" id="GO:0045197">
    <property type="term" value="P:establishment or maintenance of epithelial cell apical/basal polarity"/>
    <property type="evidence" value="ECO:0007669"/>
    <property type="project" value="TreeGrafter"/>
</dbReference>
<evidence type="ECO:0000259" key="2">
    <source>
        <dbReference type="PROSITE" id="PS50106"/>
    </source>
</evidence>
<dbReference type="Pfam" id="PF00595">
    <property type="entry name" value="PDZ"/>
    <property type="match status" value="3"/>
</dbReference>
<evidence type="ECO:0000256" key="1">
    <source>
        <dbReference type="SAM" id="MobiDB-lite"/>
    </source>
</evidence>
<dbReference type="STRING" id="418985.A0A1V9XLH5"/>
<evidence type="ECO:0000313" key="4">
    <source>
        <dbReference type="Proteomes" id="UP000192247"/>
    </source>
</evidence>
<feature type="domain" description="PDZ" evidence="2">
    <location>
        <begin position="111"/>
        <end position="198"/>
    </location>
</feature>
<dbReference type="InterPro" id="IPR052213">
    <property type="entry name" value="PAR3"/>
</dbReference>
<feature type="compositionally biased region" description="Low complexity" evidence="1">
    <location>
        <begin position="523"/>
        <end position="532"/>
    </location>
</feature>
<dbReference type="OrthoDB" id="6264899at2759"/>
<dbReference type="SUPFAM" id="SSF50156">
    <property type="entry name" value="PDZ domain-like"/>
    <property type="match status" value="3"/>
</dbReference>
<dbReference type="GO" id="GO:0016324">
    <property type="term" value="C:apical plasma membrane"/>
    <property type="evidence" value="ECO:0007669"/>
    <property type="project" value="TreeGrafter"/>
</dbReference>
<feature type="region of interest" description="Disordered" evidence="1">
    <location>
        <begin position="502"/>
        <end position="558"/>
    </location>
</feature>
<dbReference type="GO" id="GO:0030010">
    <property type="term" value="P:establishment of cell polarity"/>
    <property type="evidence" value="ECO:0007669"/>
    <property type="project" value="TreeGrafter"/>
</dbReference>
<organism evidence="3 4">
    <name type="scientific">Tropilaelaps mercedesae</name>
    <dbReference type="NCBI Taxonomy" id="418985"/>
    <lineage>
        <taxon>Eukaryota</taxon>
        <taxon>Metazoa</taxon>
        <taxon>Ecdysozoa</taxon>
        <taxon>Arthropoda</taxon>
        <taxon>Chelicerata</taxon>
        <taxon>Arachnida</taxon>
        <taxon>Acari</taxon>
        <taxon>Parasitiformes</taxon>
        <taxon>Mesostigmata</taxon>
        <taxon>Gamasina</taxon>
        <taxon>Dermanyssoidea</taxon>
        <taxon>Laelapidae</taxon>
        <taxon>Tropilaelaps</taxon>
    </lineage>
</organism>
<dbReference type="PANTHER" id="PTHR16484:SF17">
    <property type="entry name" value="BAZOOKA, ISOFORM B"/>
    <property type="match status" value="1"/>
</dbReference>
<feature type="domain" description="PDZ" evidence="2">
    <location>
        <begin position="389"/>
        <end position="469"/>
    </location>
</feature>